<proteinExistence type="predicted"/>
<protein>
    <recommendedName>
        <fullName evidence="2">Smr domain-containing protein</fullName>
    </recommendedName>
</protein>
<dbReference type="SUPFAM" id="SSF160443">
    <property type="entry name" value="SMR domain-like"/>
    <property type="match status" value="1"/>
</dbReference>
<dbReference type="Proteomes" id="UP001222027">
    <property type="component" value="Unassembled WGS sequence"/>
</dbReference>
<feature type="compositionally biased region" description="Basic residues" evidence="1">
    <location>
        <begin position="1"/>
        <end position="16"/>
    </location>
</feature>
<dbReference type="PANTHER" id="PTHR47676">
    <property type="entry name" value="OS01G0225100 PROTEIN"/>
    <property type="match status" value="1"/>
</dbReference>
<evidence type="ECO:0000313" key="3">
    <source>
        <dbReference type="EMBL" id="KAJ8471474.1"/>
    </source>
</evidence>
<dbReference type="Pfam" id="PF24767">
    <property type="entry name" value="UBA_At5g58720"/>
    <property type="match status" value="1"/>
</dbReference>
<dbReference type="PROSITE" id="PS50828">
    <property type="entry name" value="SMR"/>
    <property type="match status" value="1"/>
</dbReference>
<organism evidence="3 4">
    <name type="scientific">Ensete ventricosum</name>
    <name type="common">Abyssinian banana</name>
    <name type="synonym">Musa ensete</name>
    <dbReference type="NCBI Taxonomy" id="4639"/>
    <lineage>
        <taxon>Eukaryota</taxon>
        <taxon>Viridiplantae</taxon>
        <taxon>Streptophyta</taxon>
        <taxon>Embryophyta</taxon>
        <taxon>Tracheophyta</taxon>
        <taxon>Spermatophyta</taxon>
        <taxon>Magnoliopsida</taxon>
        <taxon>Liliopsida</taxon>
        <taxon>Zingiberales</taxon>
        <taxon>Musaceae</taxon>
        <taxon>Ensete</taxon>
    </lineage>
</organism>
<dbReference type="Gene3D" id="3.30.1370.110">
    <property type="match status" value="1"/>
</dbReference>
<name>A0AAV8QE48_ENSVE</name>
<gene>
    <name evidence="3" type="ORF">OPV22_025817</name>
</gene>
<dbReference type="InterPro" id="IPR056254">
    <property type="entry name" value="At5g58720/SDE5-like_UBA-like"/>
</dbReference>
<dbReference type="AlphaFoldDB" id="A0AAV8QE48"/>
<dbReference type="EMBL" id="JAQQAF010000007">
    <property type="protein sequence ID" value="KAJ8471474.1"/>
    <property type="molecule type" value="Genomic_DNA"/>
</dbReference>
<keyword evidence="4" id="KW-1185">Reference proteome</keyword>
<dbReference type="Pfam" id="PF08590">
    <property type="entry name" value="DUF1771"/>
    <property type="match status" value="1"/>
</dbReference>
<accession>A0AAV8QE48</accession>
<feature type="domain" description="Smr" evidence="2">
    <location>
        <begin position="430"/>
        <end position="504"/>
    </location>
</feature>
<feature type="region of interest" description="Disordered" evidence="1">
    <location>
        <begin position="1"/>
        <end position="32"/>
    </location>
</feature>
<dbReference type="InterPro" id="IPR036063">
    <property type="entry name" value="Smr_dom_sf"/>
</dbReference>
<sequence length="519" mass="57048">MKPSTKKRSRRKKRKPAPATGSDPPEEEEAAASAAEILVNGGGDDEQRRALKWLIDAFSSVSVDQIASAFREAGGDPFKAAGILGAQLDDPAVGPAGGREAMGSGNGFAGSRKHKRVAAATGMVSDVIGKGYSGGGRRNKDRILTHLQSKGRMNRMYSGEDAEQFLCSMLGDDSELGMGVVRDVLDQCGSDIEKALDVLLDISASSRNKLKEKESQNHALPRTNYSDTCPDRSSNDHPKNTINSFQLRDRTSDSAYHLSETEHVFQPFVGYNNREHGLVLAGSEVPLPSKSEQSKPALQQKILESMFNIPNSPKHESNCMNWKKVVTKVESFGQGLEFCSSSTEDTQSNAVYGKEDDYQVFRGVSKKHWDKMRTYYQEAAMAYSRGERAHASYLSEKGKFYRDVACEADEKASREIFEARNKHIKNMVTIDLHGQHVKQAIGLLKLHLLLFAYIPSVPCLKVITGCGADGVGKGKLKHAVLGLVEKEGIKWREENAGTLILSLDEPKEYSFVESHTDSE</sequence>
<dbReference type="InterPro" id="IPR002625">
    <property type="entry name" value="Smr_dom"/>
</dbReference>
<dbReference type="SMART" id="SM01162">
    <property type="entry name" value="DUF1771"/>
    <property type="match status" value="1"/>
</dbReference>
<comment type="caution">
    <text evidence="3">The sequence shown here is derived from an EMBL/GenBank/DDBJ whole genome shotgun (WGS) entry which is preliminary data.</text>
</comment>
<dbReference type="PANTHER" id="PTHR47676:SF1">
    <property type="entry name" value="SMR DOMAIN-CONTAINING PROTEIN"/>
    <property type="match status" value="1"/>
</dbReference>
<dbReference type="InterPro" id="IPR055319">
    <property type="entry name" value="At5g58720-like"/>
</dbReference>
<dbReference type="InterPro" id="IPR013899">
    <property type="entry name" value="DUF1771"/>
</dbReference>
<evidence type="ECO:0000259" key="2">
    <source>
        <dbReference type="PROSITE" id="PS50828"/>
    </source>
</evidence>
<reference evidence="3 4" key="1">
    <citation type="submission" date="2022-12" db="EMBL/GenBank/DDBJ databases">
        <title>Chromosome-scale assembly of the Ensete ventricosum genome.</title>
        <authorList>
            <person name="Dussert Y."/>
            <person name="Stocks J."/>
            <person name="Wendawek A."/>
            <person name="Woldeyes F."/>
            <person name="Nichols R.A."/>
            <person name="Borrell J.S."/>
        </authorList>
    </citation>
    <scope>NUCLEOTIDE SEQUENCE [LARGE SCALE GENOMIC DNA]</scope>
    <source>
        <strain evidence="4">cv. Maze</strain>
        <tissue evidence="3">Seeds</tissue>
    </source>
</reference>
<feature type="compositionally biased region" description="Basic and acidic residues" evidence="1">
    <location>
        <begin position="229"/>
        <end position="239"/>
    </location>
</feature>
<evidence type="ECO:0000256" key="1">
    <source>
        <dbReference type="SAM" id="MobiDB-lite"/>
    </source>
</evidence>
<feature type="region of interest" description="Disordered" evidence="1">
    <location>
        <begin position="208"/>
        <end position="243"/>
    </location>
</feature>
<dbReference type="SMART" id="SM00463">
    <property type="entry name" value="SMR"/>
    <property type="match status" value="1"/>
</dbReference>
<evidence type="ECO:0000313" key="4">
    <source>
        <dbReference type="Proteomes" id="UP001222027"/>
    </source>
</evidence>